<evidence type="ECO:0000256" key="2">
    <source>
        <dbReference type="ARBA" id="ARBA00023219"/>
    </source>
</evidence>
<dbReference type="Pfam" id="PF03592">
    <property type="entry name" value="Terminase_2"/>
    <property type="match status" value="1"/>
</dbReference>
<proteinExistence type="predicted"/>
<keyword evidence="1" id="KW-1188">Viral release from host cell</keyword>
<reference evidence="4 5" key="1">
    <citation type="submission" date="2017-11" db="EMBL/GenBank/DDBJ databases">
        <title>Genome sequence of Lysinibacillus sphaericus, a lignin-degrading bacteria isolated from municipal solid waste soil.</title>
        <authorList>
            <person name="Persinoti G.F."/>
            <person name="Paixao D.A."/>
            <person name="Bugg T.D."/>
            <person name="Squina F.M."/>
        </authorList>
    </citation>
    <scope>NUCLEOTIDE SEQUENCE [LARGE SCALE GENOMIC DNA]</scope>
    <source>
        <strain evidence="4 5">A1</strain>
    </source>
</reference>
<dbReference type="InterPro" id="IPR038713">
    <property type="entry name" value="Terminase_Gp1_N_sf"/>
</dbReference>
<dbReference type="InterPro" id="IPR052404">
    <property type="entry name" value="SPP1-like_terminase"/>
</dbReference>
<dbReference type="GO" id="GO:0051276">
    <property type="term" value="P:chromosome organization"/>
    <property type="evidence" value="ECO:0007669"/>
    <property type="project" value="InterPro"/>
</dbReference>
<dbReference type="PANTHER" id="PTHR41328:SF3">
    <property type="entry name" value="PBSX PHAGE TERMINASE SMALL SUBUNIT"/>
    <property type="match status" value="1"/>
</dbReference>
<dbReference type="EMBL" id="PGLV01000001">
    <property type="protein sequence ID" value="POZ56428.1"/>
    <property type="molecule type" value="Genomic_DNA"/>
</dbReference>
<dbReference type="Proteomes" id="UP000237319">
    <property type="component" value="Unassembled WGS sequence"/>
</dbReference>
<evidence type="ECO:0000256" key="3">
    <source>
        <dbReference type="SAM" id="Coils"/>
    </source>
</evidence>
<accession>A0A2S5D0A8</accession>
<dbReference type="RefSeq" id="WP_103976557.1">
    <property type="nucleotide sequence ID" value="NZ_PGLV01000001.1"/>
</dbReference>
<evidence type="ECO:0000313" key="5">
    <source>
        <dbReference type="Proteomes" id="UP000237319"/>
    </source>
</evidence>
<dbReference type="Gene3D" id="1.10.10.1400">
    <property type="entry name" value="Terminase, small subunit, N-terminal DNA-binding domain, HTH motif"/>
    <property type="match status" value="1"/>
</dbReference>
<keyword evidence="5" id="KW-1185">Reference proteome</keyword>
<organism evidence="4 5">
    <name type="scientific">Lysinibacillus sphaericus</name>
    <name type="common">Bacillus sphaericus</name>
    <dbReference type="NCBI Taxonomy" id="1421"/>
    <lineage>
        <taxon>Bacteria</taxon>
        <taxon>Bacillati</taxon>
        <taxon>Bacillota</taxon>
        <taxon>Bacilli</taxon>
        <taxon>Bacillales</taxon>
        <taxon>Bacillaceae</taxon>
        <taxon>Lysinibacillus</taxon>
    </lineage>
</organism>
<comment type="caution">
    <text evidence="4">The sequence shown here is derived from an EMBL/GenBank/DDBJ whole genome shotgun (WGS) entry which is preliminary data.</text>
</comment>
<feature type="coiled-coil region" evidence="3">
    <location>
        <begin position="242"/>
        <end position="269"/>
    </location>
</feature>
<dbReference type="InterPro" id="IPR005335">
    <property type="entry name" value="Terminase_ssu"/>
</dbReference>
<evidence type="ECO:0000313" key="4">
    <source>
        <dbReference type="EMBL" id="POZ56428.1"/>
    </source>
</evidence>
<protein>
    <recommendedName>
        <fullName evidence="6">Terminase small subunit</fullName>
    </recommendedName>
</protein>
<evidence type="ECO:0008006" key="6">
    <source>
        <dbReference type="Google" id="ProtNLM"/>
    </source>
</evidence>
<gene>
    <name evidence="4" type="ORF">LYSIN_01211</name>
</gene>
<keyword evidence="3" id="KW-0175">Coiled coil</keyword>
<keyword evidence="2" id="KW-0231">Viral genome packaging</keyword>
<dbReference type="PANTHER" id="PTHR41328">
    <property type="entry name" value="TERMINASE SMALL SUBUNIT-RELATED"/>
    <property type="match status" value="1"/>
</dbReference>
<name>A0A2S5D0A8_LYSSH</name>
<evidence type="ECO:0000256" key="1">
    <source>
        <dbReference type="ARBA" id="ARBA00022612"/>
    </source>
</evidence>
<sequence length="285" mass="32699">MVNWDEIKHEWETTKITLVELAEKYGVNLGTLKSRKSREKWLRDVTEKDATKIAKVATISSKDASKDEIVYFTDDDESGLNDKQQLFVAYYVKCWNATKAYQKAYGCAYSTAMVEGSKHLRNPKIREEIIKVRDGLTEDALLDKRTLIQKWIDIAFADITDYLKFGRQEEVVHNEDGQPELDMNGNVKTYAFNYVHLNESAEIDGSLVTEVKQGKDGITVKLADKMKALEFLSKHMDLLNENERKQLQTEQAKLNVDKTKAEIEKLGSDEQNRPIEIKIIGKKSK</sequence>
<dbReference type="AlphaFoldDB" id="A0A2S5D0A8"/>